<keyword evidence="2" id="KW-0812">Transmembrane</keyword>
<keyword evidence="2" id="KW-1133">Transmembrane helix</keyword>
<proteinExistence type="predicted"/>
<evidence type="ECO:0000256" key="1">
    <source>
        <dbReference type="SAM" id="MobiDB-lite"/>
    </source>
</evidence>
<dbReference type="GO" id="GO:0046982">
    <property type="term" value="F:protein heterodimerization activity"/>
    <property type="evidence" value="ECO:0007669"/>
    <property type="project" value="InterPro"/>
</dbReference>
<protein>
    <recommendedName>
        <fullName evidence="5">Organic solute transporter subunit beta</fullName>
    </recommendedName>
</protein>
<evidence type="ECO:0000313" key="3">
    <source>
        <dbReference type="EMBL" id="DBA31922.1"/>
    </source>
</evidence>
<dbReference type="InterPro" id="IPR052678">
    <property type="entry name" value="OST-beta_subunit"/>
</dbReference>
<reference evidence="3" key="1">
    <citation type="thesis" date="2020" institute="ProQuest LLC" country="789 East Eisenhower Parkway, Ann Arbor, MI, USA">
        <title>Comparative Genomics and Chromosome Evolution.</title>
        <authorList>
            <person name="Mudd A.B."/>
        </authorList>
    </citation>
    <scope>NUCLEOTIDE SEQUENCE</scope>
    <source>
        <strain evidence="3">1538</strain>
        <tissue evidence="3">Blood</tissue>
    </source>
</reference>
<dbReference type="Proteomes" id="UP001181693">
    <property type="component" value="Unassembled WGS sequence"/>
</dbReference>
<evidence type="ECO:0008006" key="5">
    <source>
        <dbReference type="Google" id="ProtNLM"/>
    </source>
</evidence>
<dbReference type="PANTHER" id="PTHR36129:SF3">
    <property type="match status" value="1"/>
</dbReference>
<dbReference type="InterPro" id="IPR029387">
    <property type="entry name" value="OSTbeta"/>
</dbReference>
<keyword evidence="2" id="KW-0472">Membrane</keyword>
<dbReference type="PANTHER" id="PTHR36129">
    <property type="entry name" value="ORGANIC SOLUTE TRANSPORTER SUBUNIT BETA-RELATED"/>
    <property type="match status" value="1"/>
</dbReference>
<name>A0AAV3B475_PYXAD</name>
<sequence length="134" mass="15135">MVEASQSNQAPTAMSEEQKQLQKAMYFFRTGDLTAWNYAILALAFLGLFLGLFLLSKNILNNRKRKMMALYQTKKSAKEPEESDGKQAVVTLERDDPPEENTALTKEAQAGEITIQWNDGQTTSLFRDVPEEDV</sequence>
<accession>A0AAV3B475</accession>
<comment type="caution">
    <text evidence="3">The sequence shown here is derived from an EMBL/GenBank/DDBJ whole genome shotgun (WGS) entry which is preliminary data.</text>
</comment>
<evidence type="ECO:0000256" key="2">
    <source>
        <dbReference type="SAM" id="Phobius"/>
    </source>
</evidence>
<dbReference type="GO" id="GO:0005886">
    <property type="term" value="C:plasma membrane"/>
    <property type="evidence" value="ECO:0007669"/>
    <property type="project" value="InterPro"/>
</dbReference>
<dbReference type="GO" id="GO:0022857">
    <property type="term" value="F:transmembrane transporter activity"/>
    <property type="evidence" value="ECO:0007669"/>
    <property type="project" value="InterPro"/>
</dbReference>
<organism evidence="3 4">
    <name type="scientific">Pyxicephalus adspersus</name>
    <name type="common">African bullfrog</name>
    <dbReference type="NCBI Taxonomy" id="30357"/>
    <lineage>
        <taxon>Eukaryota</taxon>
        <taxon>Metazoa</taxon>
        <taxon>Chordata</taxon>
        <taxon>Craniata</taxon>
        <taxon>Vertebrata</taxon>
        <taxon>Euteleostomi</taxon>
        <taxon>Amphibia</taxon>
        <taxon>Batrachia</taxon>
        <taxon>Anura</taxon>
        <taxon>Neobatrachia</taxon>
        <taxon>Ranoidea</taxon>
        <taxon>Pyxicephalidae</taxon>
        <taxon>Pyxicephalinae</taxon>
        <taxon>Pyxicephalus</taxon>
    </lineage>
</organism>
<feature type="region of interest" description="Disordered" evidence="1">
    <location>
        <begin position="92"/>
        <end position="111"/>
    </location>
</feature>
<keyword evidence="4" id="KW-1185">Reference proteome</keyword>
<evidence type="ECO:0000313" key="4">
    <source>
        <dbReference type="Proteomes" id="UP001181693"/>
    </source>
</evidence>
<gene>
    <name evidence="3" type="ORF">GDO54_007679</name>
</gene>
<feature type="transmembrane region" description="Helical" evidence="2">
    <location>
        <begin position="35"/>
        <end position="55"/>
    </location>
</feature>
<dbReference type="AlphaFoldDB" id="A0AAV3B475"/>
<dbReference type="EMBL" id="DYDO01000002">
    <property type="protein sequence ID" value="DBA31922.1"/>
    <property type="molecule type" value="Genomic_DNA"/>
</dbReference>
<dbReference type="GO" id="GO:0015721">
    <property type="term" value="P:bile acid and bile salt transport"/>
    <property type="evidence" value="ECO:0007669"/>
    <property type="project" value="InterPro"/>
</dbReference>
<dbReference type="Pfam" id="PF15048">
    <property type="entry name" value="OSTbeta"/>
    <property type="match status" value="1"/>
</dbReference>